<feature type="region of interest" description="Disordered" evidence="4">
    <location>
        <begin position="169"/>
        <end position="191"/>
    </location>
</feature>
<dbReference type="InterPro" id="IPR018791">
    <property type="entry name" value="UV_resistance/autophagy_Atg14"/>
</dbReference>
<organism evidence="5 6">
    <name type="scientific">Sporormia fimetaria CBS 119925</name>
    <dbReference type="NCBI Taxonomy" id="1340428"/>
    <lineage>
        <taxon>Eukaryota</taxon>
        <taxon>Fungi</taxon>
        <taxon>Dikarya</taxon>
        <taxon>Ascomycota</taxon>
        <taxon>Pezizomycotina</taxon>
        <taxon>Dothideomycetes</taxon>
        <taxon>Pleosporomycetidae</taxon>
        <taxon>Pleosporales</taxon>
        <taxon>Sporormiaceae</taxon>
        <taxon>Sporormia</taxon>
    </lineage>
</organism>
<evidence type="ECO:0000313" key="6">
    <source>
        <dbReference type="Proteomes" id="UP000799440"/>
    </source>
</evidence>
<evidence type="ECO:0000256" key="4">
    <source>
        <dbReference type="SAM" id="MobiDB-lite"/>
    </source>
</evidence>
<feature type="region of interest" description="Disordered" evidence="4">
    <location>
        <begin position="359"/>
        <end position="413"/>
    </location>
</feature>
<dbReference type="GO" id="GO:0000149">
    <property type="term" value="F:SNARE binding"/>
    <property type="evidence" value="ECO:0007669"/>
    <property type="project" value="TreeGrafter"/>
</dbReference>
<dbReference type="Proteomes" id="UP000799440">
    <property type="component" value="Unassembled WGS sequence"/>
</dbReference>
<dbReference type="EMBL" id="MU006563">
    <property type="protein sequence ID" value="KAF2751008.1"/>
    <property type="molecule type" value="Genomic_DNA"/>
</dbReference>
<proteinExistence type="inferred from homology"/>
<feature type="compositionally biased region" description="Polar residues" evidence="4">
    <location>
        <begin position="172"/>
        <end position="190"/>
    </location>
</feature>
<feature type="region of interest" description="Disordered" evidence="4">
    <location>
        <begin position="266"/>
        <end position="290"/>
    </location>
</feature>
<dbReference type="AlphaFoldDB" id="A0A6A6VK60"/>
<gene>
    <name evidence="5" type="ORF">M011DRAFT_464798</name>
</gene>
<dbReference type="Pfam" id="PF10186">
    <property type="entry name" value="ATG14"/>
    <property type="match status" value="1"/>
</dbReference>
<evidence type="ECO:0000256" key="3">
    <source>
        <dbReference type="ARBA" id="ARBA00023054"/>
    </source>
</evidence>
<dbReference type="GO" id="GO:0035493">
    <property type="term" value="P:SNARE complex assembly"/>
    <property type="evidence" value="ECO:0007669"/>
    <property type="project" value="TreeGrafter"/>
</dbReference>
<protein>
    <recommendedName>
        <fullName evidence="2">Autophagy-related protein 14</fullName>
    </recommendedName>
</protein>
<dbReference type="GO" id="GO:0032991">
    <property type="term" value="C:protein-containing complex"/>
    <property type="evidence" value="ECO:0007669"/>
    <property type="project" value="UniProtKB-ARBA"/>
</dbReference>
<sequence>MIEQARKELEEKRAQVAQRKSDLSSATYGIETRRKNEADKVQHGIKRLDYKGDRTHRDIVEMRASLCKSVARLSGLRMSRKRKKDGTAEDIYVIGPAGGVQIFDLKGLQDAPPDALSASLGLVAQLLVRVASYLGVRLPAEITLPHADYPQATIFQPASSYLGRKVPFPSARHSSTSSPEGSRTLDTQPNLPKPRLLYIDRPLHHLSAQDAPAYSLFIEAVSLLAYDVAWLCRSQGLKEQFDTWEEVSPMGRHLYRLLITQESNTPVRLENPLDKDTSPSGGPKGAETRDSARLGEISHATAHSFLGVAANAQYMGGLTLNPTKLTDDFKAFLLSEQQAQEWDVLSDKEWEDMEKLVAGNPLEAGMSVSDVETGKRPTKTGDGTSPAGDDESSTSTRKKGTSGWTKIKSRAEE</sequence>
<dbReference type="GO" id="GO:0005768">
    <property type="term" value="C:endosome"/>
    <property type="evidence" value="ECO:0007669"/>
    <property type="project" value="TreeGrafter"/>
</dbReference>
<keyword evidence="6" id="KW-1185">Reference proteome</keyword>
<comment type="similarity">
    <text evidence="1">Belongs to the ATG14 family.</text>
</comment>
<keyword evidence="3" id="KW-0175">Coiled coil</keyword>
<name>A0A6A6VK60_9PLEO</name>
<reference evidence="5" key="1">
    <citation type="journal article" date="2020" name="Stud. Mycol.">
        <title>101 Dothideomycetes genomes: a test case for predicting lifestyles and emergence of pathogens.</title>
        <authorList>
            <person name="Haridas S."/>
            <person name="Albert R."/>
            <person name="Binder M."/>
            <person name="Bloem J."/>
            <person name="Labutti K."/>
            <person name="Salamov A."/>
            <person name="Andreopoulos B."/>
            <person name="Baker S."/>
            <person name="Barry K."/>
            <person name="Bills G."/>
            <person name="Bluhm B."/>
            <person name="Cannon C."/>
            <person name="Castanera R."/>
            <person name="Culley D."/>
            <person name="Daum C."/>
            <person name="Ezra D."/>
            <person name="Gonzalez J."/>
            <person name="Henrissat B."/>
            <person name="Kuo A."/>
            <person name="Liang C."/>
            <person name="Lipzen A."/>
            <person name="Lutzoni F."/>
            <person name="Magnuson J."/>
            <person name="Mondo S."/>
            <person name="Nolan M."/>
            <person name="Ohm R."/>
            <person name="Pangilinan J."/>
            <person name="Park H.-J."/>
            <person name="Ramirez L."/>
            <person name="Alfaro M."/>
            <person name="Sun H."/>
            <person name="Tritt A."/>
            <person name="Yoshinaga Y."/>
            <person name="Zwiers L.-H."/>
            <person name="Turgeon B."/>
            <person name="Goodwin S."/>
            <person name="Spatafora J."/>
            <person name="Crous P."/>
            <person name="Grigoriev I."/>
        </authorList>
    </citation>
    <scope>NUCLEOTIDE SEQUENCE</scope>
    <source>
        <strain evidence="5">CBS 119925</strain>
    </source>
</reference>
<dbReference type="PANTHER" id="PTHR15157:SF13">
    <property type="entry name" value="AUTOPHAGY-RELATED PROTEIN 14"/>
    <property type="match status" value="1"/>
</dbReference>
<dbReference type="PANTHER" id="PTHR15157">
    <property type="entry name" value="UV RADIATION RESISTANCE-ASSOCIATED GENE PROTEIN"/>
    <property type="match status" value="1"/>
</dbReference>
<dbReference type="OrthoDB" id="16772at2759"/>
<evidence type="ECO:0000256" key="1">
    <source>
        <dbReference type="ARBA" id="ARBA00009574"/>
    </source>
</evidence>
<feature type="region of interest" description="Disordered" evidence="4">
    <location>
        <begin position="1"/>
        <end position="35"/>
    </location>
</feature>
<accession>A0A6A6VK60</accession>
<feature type="compositionally biased region" description="Basic and acidic residues" evidence="4">
    <location>
        <begin position="1"/>
        <end position="22"/>
    </location>
</feature>
<dbReference type="GO" id="GO:0000323">
    <property type="term" value="C:lytic vacuole"/>
    <property type="evidence" value="ECO:0007669"/>
    <property type="project" value="TreeGrafter"/>
</dbReference>
<evidence type="ECO:0000313" key="5">
    <source>
        <dbReference type="EMBL" id="KAF2751008.1"/>
    </source>
</evidence>
<evidence type="ECO:0000256" key="2">
    <source>
        <dbReference type="ARBA" id="ARBA00013807"/>
    </source>
</evidence>